<comment type="caution">
    <text evidence="1">The sequence shown here is derived from an EMBL/GenBank/DDBJ whole genome shotgun (WGS) entry which is preliminary data.</text>
</comment>
<dbReference type="Proteomes" id="UP000076660">
    <property type="component" value="Unassembled WGS sequence"/>
</dbReference>
<dbReference type="InterPro" id="IPR027417">
    <property type="entry name" value="P-loop_NTPase"/>
</dbReference>
<dbReference type="Gene3D" id="3.40.50.300">
    <property type="entry name" value="P-loop containing nucleotide triphosphate hydrolases"/>
    <property type="match status" value="1"/>
</dbReference>
<dbReference type="AlphaFoldDB" id="A0A1W2M448"/>
<dbReference type="EMBL" id="LQMT02000002">
    <property type="protein sequence ID" value="ONF74987.1"/>
    <property type="molecule type" value="Genomic_DNA"/>
</dbReference>
<dbReference type="PANTHER" id="PTHR47691:SF3">
    <property type="entry name" value="HTH-TYPE TRANSCRIPTIONAL REGULATOR RV0890C-RELATED"/>
    <property type="match status" value="1"/>
</dbReference>
<evidence type="ECO:0000313" key="1">
    <source>
        <dbReference type="EMBL" id="ONF74987.1"/>
    </source>
</evidence>
<protein>
    <recommendedName>
        <fullName evidence="3">NB-ARC domain-containing protein</fullName>
    </recommendedName>
</protein>
<dbReference type="SUPFAM" id="SSF52540">
    <property type="entry name" value="P-loop containing nucleoside triphosphate hydrolases"/>
    <property type="match status" value="1"/>
</dbReference>
<name>A0A1W2M448_9PSEU</name>
<reference evidence="1 2" key="1">
    <citation type="submission" date="2016-12" db="EMBL/GenBank/DDBJ databases">
        <title>Amycolatopsis keratiniphila subsp. keratiniphila genome sequencing and assembly.</title>
        <authorList>
            <person name="Mayilraj S."/>
            <person name="Kaur N."/>
        </authorList>
    </citation>
    <scope>NUCLEOTIDE SEQUENCE [LARGE SCALE GENOMIC DNA]</scope>
    <source>
        <strain evidence="1 2">DSM 44409</strain>
    </source>
</reference>
<sequence length="230" mass="23512">MAESHNEIGGEVPGFVLQARDVYVAGAVPAALAGLPPANADFTGRTADLSRIADVLRPSPEGAPVAVSSVAGLAGVGKTTLAVKSAHDAVGAGWFPGGALFVDMQGYSAGNRLDPGEALSMLLQALGVAAKHIPPALPAREVLYRSQLAGRKARVLVVVDNASSADQVRPLVPSAPHSVLVTSRHKLGDLHGARKIDLDVLPETEAVAMLDAAVRTANPGETSGRVMTTV</sequence>
<feature type="non-terminal residue" evidence="1">
    <location>
        <position position="230"/>
    </location>
</feature>
<gene>
    <name evidence="1" type="ORF">AVR91_0200225</name>
</gene>
<evidence type="ECO:0000313" key="2">
    <source>
        <dbReference type="Proteomes" id="UP000076660"/>
    </source>
</evidence>
<dbReference type="PANTHER" id="PTHR47691">
    <property type="entry name" value="REGULATOR-RELATED"/>
    <property type="match status" value="1"/>
</dbReference>
<evidence type="ECO:0008006" key="3">
    <source>
        <dbReference type="Google" id="ProtNLM"/>
    </source>
</evidence>
<proteinExistence type="predicted"/>
<organism evidence="1 2">
    <name type="scientific">Amycolatopsis keratiniphila subsp. keratiniphila</name>
    <dbReference type="NCBI Taxonomy" id="227715"/>
    <lineage>
        <taxon>Bacteria</taxon>
        <taxon>Bacillati</taxon>
        <taxon>Actinomycetota</taxon>
        <taxon>Actinomycetes</taxon>
        <taxon>Pseudonocardiales</taxon>
        <taxon>Pseudonocardiaceae</taxon>
        <taxon>Amycolatopsis</taxon>
        <taxon>Amycolatopsis japonica group</taxon>
    </lineage>
</organism>
<accession>A0A1W2M448</accession>